<dbReference type="EC" id="3.2.1.101" evidence="5"/>
<dbReference type="SUPFAM" id="SSF54506">
    <property type="entry name" value="Diaminopimelate epimerase-like"/>
    <property type="match status" value="2"/>
</dbReference>
<dbReference type="SUPFAM" id="SSF48208">
    <property type="entry name" value="Six-hairpin glycosidases"/>
    <property type="match status" value="1"/>
</dbReference>
<keyword evidence="10" id="KW-0413">Isomerase</keyword>
<reference evidence="13 14" key="1">
    <citation type="submission" date="2018-05" db="EMBL/GenBank/DDBJ databases">
        <title>Genome sequencing and assembly of the regulated plant pathogen Lachnellula willkommii and related sister species for the development of diagnostic species identification markers.</title>
        <authorList>
            <person name="Giroux E."/>
            <person name="Bilodeau G."/>
        </authorList>
    </citation>
    <scope>NUCLEOTIDE SEQUENCE [LARGE SCALE GENOMIC DNA]</scope>
    <source>
        <strain evidence="13 14">CBS 160.35</strain>
    </source>
</reference>
<keyword evidence="8" id="KW-0472">Membrane</keyword>
<evidence type="ECO:0000256" key="8">
    <source>
        <dbReference type="ARBA" id="ARBA00023136"/>
    </source>
</evidence>
<dbReference type="GO" id="GO:0008496">
    <property type="term" value="F:mannan endo-1,6-alpha-mannosidase activity"/>
    <property type="evidence" value="ECO:0007669"/>
    <property type="project" value="UniProtKB-EC"/>
</dbReference>
<keyword evidence="7" id="KW-0378">Hydrolase</keyword>
<evidence type="ECO:0000256" key="2">
    <source>
        <dbReference type="ARBA" id="ARBA00004308"/>
    </source>
</evidence>
<keyword evidence="14" id="KW-1185">Reference proteome</keyword>
<evidence type="ECO:0000256" key="10">
    <source>
        <dbReference type="ARBA" id="ARBA00023235"/>
    </source>
</evidence>
<evidence type="ECO:0000256" key="7">
    <source>
        <dbReference type="ARBA" id="ARBA00022801"/>
    </source>
</evidence>
<dbReference type="Pfam" id="PF04303">
    <property type="entry name" value="PrpF"/>
    <property type="match status" value="1"/>
</dbReference>
<name>A0A8H8U4E1_9HELO</name>
<evidence type="ECO:0000256" key="9">
    <source>
        <dbReference type="ARBA" id="ARBA00023180"/>
    </source>
</evidence>
<sequence>MVTTLLAGSHLAQAIDLDLASQDSIVSASRQLAYDTMIYYTGNLTGGTPGLLPPPYYWWETGALMGTMIDYWYYTGDDTYNAVVTQALLWQVGPNLDYMTPNQTKTTGNDDQAFWGMAAMSAAEQQFPDPPAEQPQWLSLAQGVFNTQAARWDTTTCGGGLRWQVFTFNTGYNYKNAISNGCFFNLAARLARYTGNDTYSQWAVKTWDWMESIRLIDENYYVYDGSDDTQNCSKVNRLQFTYNAGALLLGAANMYTYTNKSSMWQERVSGLLNGTDVFFPENNTMVERACEETGKCNVDQHSFKAYLARWMAATTKLAPWTYDAVMAKLGPSAAAAAQQCSGGDNKRTCGLKWSMGDVWDGTFGVGQQMAALEVVQSNLIQQARVPVTNTTGGTSQGNSAAGTTSTTPILSATGATTGGRYRGGTSRAIIFSASSLPSNPTLWPPIFLSILGSPDPHGRQLDGLGGGISSLSKICIVGPSPHPAADVDYTFAAIGVKDSEVDFSSNCGNMTSAVGPFAVDNGMVDVGDRESDVMVRIRNTNTGTFIHARFAVVGGEAAAGGEFEIDGVAGKGGKVHLSFIDPAGSKTGKLLPTGKVVDVFDGVRATCIDAGNPCVFVQAEDMGIEGTILPDGMEACLPLLSKLDSIRRKAAVAMGLCQNEASAPGSIPKIAMVSRPKTHALLSGETIEQEEVDLVVRALSVGQPHRAVPITVAMAIAAAANLKGSTVHGKVSSERVDPEGITLGHPSGEIMVGAKFDEKGHLLQADVFRTARRLMDGLVYWK</sequence>
<dbReference type="InterPro" id="IPR005198">
    <property type="entry name" value="Glyco_hydro_76"/>
</dbReference>
<feature type="region of interest" description="Disordered" evidence="12">
    <location>
        <begin position="390"/>
        <end position="417"/>
    </location>
</feature>
<dbReference type="GO" id="GO:0009272">
    <property type="term" value="P:fungal-type cell wall biogenesis"/>
    <property type="evidence" value="ECO:0007669"/>
    <property type="project" value="TreeGrafter"/>
</dbReference>
<dbReference type="GO" id="GO:0016853">
    <property type="term" value="F:isomerase activity"/>
    <property type="evidence" value="ECO:0007669"/>
    <property type="project" value="UniProtKB-KW"/>
</dbReference>
<dbReference type="EMBL" id="QGMI01001443">
    <property type="protein sequence ID" value="TVY33234.1"/>
    <property type="molecule type" value="Genomic_DNA"/>
</dbReference>
<dbReference type="InterPro" id="IPR014480">
    <property type="entry name" value="Mannan-1_6-alpha_mannosidase"/>
</dbReference>
<dbReference type="GO" id="GO:0016052">
    <property type="term" value="P:carbohydrate catabolic process"/>
    <property type="evidence" value="ECO:0007669"/>
    <property type="project" value="InterPro"/>
</dbReference>
<evidence type="ECO:0000256" key="5">
    <source>
        <dbReference type="ARBA" id="ARBA00012350"/>
    </source>
</evidence>
<keyword evidence="6" id="KW-0732">Signal</keyword>
<dbReference type="Pfam" id="PF03663">
    <property type="entry name" value="Glyco_hydro_76"/>
    <property type="match status" value="1"/>
</dbReference>
<evidence type="ECO:0000256" key="1">
    <source>
        <dbReference type="ARBA" id="ARBA00001452"/>
    </source>
</evidence>
<comment type="subcellular location">
    <subcellularLocation>
        <location evidence="2">Endomembrane system</location>
    </subcellularLocation>
</comment>
<proteinExistence type="inferred from homology"/>
<evidence type="ECO:0000256" key="4">
    <source>
        <dbReference type="ARBA" id="ARBA00009699"/>
    </source>
</evidence>
<dbReference type="GO" id="GO:0012505">
    <property type="term" value="C:endomembrane system"/>
    <property type="evidence" value="ECO:0007669"/>
    <property type="project" value="UniProtKB-SubCell"/>
</dbReference>
<evidence type="ECO:0000313" key="14">
    <source>
        <dbReference type="Proteomes" id="UP000443090"/>
    </source>
</evidence>
<evidence type="ECO:0000256" key="3">
    <source>
        <dbReference type="ARBA" id="ARBA00007673"/>
    </source>
</evidence>
<evidence type="ECO:0000256" key="12">
    <source>
        <dbReference type="SAM" id="MobiDB-lite"/>
    </source>
</evidence>
<evidence type="ECO:0000256" key="11">
    <source>
        <dbReference type="ARBA" id="ARBA00023295"/>
    </source>
</evidence>
<organism evidence="13 14">
    <name type="scientific">Lachnellula occidentalis</name>
    <dbReference type="NCBI Taxonomy" id="215460"/>
    <lineage>
        <taxon>Eukaryota</taxon>
        <taxon>Fungi</taxon>
        <taxon>Dikarya</taxon>
        <taxon>Ascomycota</taxon>
        <taxon>Pezizomycotina</taxon>
        <taxon>Leotiomycetes</taxon>
        <taxon>Helotiales</taxon>
        <taxon>Lachnaceae</taxon>
        <taxon>Lachnellula</taxon>
    </lineage>
</organism>
<comment type="caution">
    <text evidence="13">The sequence shown here is derived from an EMBL/GenBank/DDBJ whole genome shotgun (WGS) entry which is preliminary data.</text>
</comment>
<feature type="compositionally biased region" description="Low complexity" evidence="12">
    <location>
        <begin position="390"/>
        <end position="415"/>
    </location>
</feature>
<gene>
    <name evidence="13" type="primary">DCW1_7</name>
    <name evidence="13" type="ORF">LOCC1_G007316</name>
</gene>
<comment type="similarity">
    <text evidence="4">Belongs to the glycosyl hydrolase 76 family.</text>
</comment>
<comment type="catalytic activity">
    <reaction evidence="1">
        <text>Random hydrolysis of (1-&gt;6)-alpha-D-mannosidic linkages in unbranched (1-&gt;6)-mannans.</text>
        <dbReference type="EC" id="3.2.1.101"/>
    </reaction>
</comment>
<dbReference type="Gene3D" id="3.10.310.10">
    <property type="entry name" value="Diaminopimelate Epimerase, Chain A, domain 1"/>
    <property type="match status" value="2"/>
</dbReference>
<evidence type="ECO:0000313" key="13">
    <source>
        <dbReference type="EMBL" id="TVY33234.1"/>
    </source>
</evidence>
<protein>
    <recommendedName>
        <fullName evidence="5">mannan endo-1,6-alpha-mannosidase</fullName>
        <ecNumber evidence="5">3.2.1.101</ecNumber>
    </recommendedName>
</protein>
<dbReference type="PANTHER" id="PTHR12145:SF41">
    <property type="entry name" value="MANNAN ENDO-1,6-ALPHA-MANNOSIDASE"/>
    <property type="match status" value="1"/>
</dbReference>
<dbReference type="Proteomes" id="UP000443090">
    <property type="component" value="Unassembled WGS sequence"/>
</dbReference>
<dbReference type="FunFam" id="1.50.10.20:FF:000006">
    <property type="entry name" value="Mannan endo-1,6-alpha-mannosidase"/>
    <property type="match status" value="1"/>
</dbReference>
<dbReference type="AlphaFoldDB" id="A0A8H8U4E1"/>
<dbReference type="InterPro" id="IPR007400">
    <property type="entry name" value="PrpF-like"/>
</dbReference>
<dbReference type="InterPro" id="IPR008928">
    <property type="entry name" value="6-hairpin_glycosidase_sf"/>
</dbReference>
<comment type="similarity">
    <text evidence="3">Belongs to the PrpF family.</text>
</comment>
<accession>A0A8H8U4E1</accession>
<dbReference type="PANTHER" id="PTHR12145">
    <property type="entry name" value="MANNAN ENDO-1,6-ALPHA-MANNOSIDASE DCW1"/>
    <property type="match status" value="1"/>
</dbReference>
<dbReference type="OrthoDB" id="4187847at2759"/>
<keyword evidence="9" id="KW-0325">Glycoprotein</keyword>
<dbReference type="Gene3D" id="1.50.10.20">
    <property type="match status" value="1"/>
</dbReference>
<evidence type="ECO:0000256" key="6">
    <source>
        <dbReference type="ARBA" id="ARBA00022729"/>
    </source>
</evidence>
<keyword evidence="11" id="KW-0326">Glycosidase</keyword>